<dbReference type="InterPro" id="IPR008207">
    <property type="entry name" value="Sig_transdc_His_kin_Hpt_dom"/>
</dbReference>
<feature type="modified residue" description="Phosphohistidine" evidence="1">
    <location>
        <position position="57"/>
    </location>
</feature>
<feature type="domain" description="HPt" evidence="3">
    <location>
        <begin position="18"/>
        <end position="110"/>
    </location>
</feature>
<proteinExistence type="predicted"/>
<gene>
    <name evidence="4" type="ORF">OM944_02505</name>
</gene>
<keyword evidence="5" id="KW-1185">Reference proteome</keyword>
<evidence type="ECO:0000256" key="2">
    <source>
        <dbReference type="SAM" id="Coils"/>
    </source>
</evidence>
<dbReference type="SUPFAM" id="SSF47226">
    <property type="entry name" value="Histidine-containing phosphotransfer domain, HPT domain"/>
    <property type="match status" value="1"/>
</dbReference>
<dbReference type="Pfam" id="PF01627">
    <property type="entry name" value="Hpt"/>
    <property type="match status" value="1"/>
</dbReference>
<dbReference type="PROSITE" id="PS50894">
    <property type="entry name" value="HPT"/>
    <property type="match status" value="1"/>
</dbReference>
<evidence type="ECO:0000259" key="3">
    <source>
        <dbReference type="PROSITE" id="PS50894"/>
    </source>
</evidence>
<accession>A0ABY6MJX1</accession>
<sequence>MYQLISEQAIYQYFGEDDPEMIREMIQIILDTNIVDLKELDGFYQEEDFASIKKRCHKAKPSMSYIGALQTRKLLEAIENDLRNSQALNEELQSQLQLIESELAAFLAKI</sequence>
<name>A0ABY6MJX1_9BACT</name>
<protein>
    <submittedName>
        <fullName evidence="4">Hpt domain-containing protein</fullName>
    </submittedName>
</protein>
<dbReference type="RefSeq" id="WP_264809903.1">
    <property type="nucleotide sequence ID" value="NZ_CP110226.1"/>
</dbReference>
<keyword evidence="2" id="KW-0175">Coiled coil</keyword>
<evidence type="ECO:0000313" key="4">
    <source>
        <dbReference type="EMBL" id="UZD23365.1"/>
    </source>
</evidence>
<evidence type="ECO:0000313" key="5">
    <source>
        <dbReference type="Proteomes" id="UP001163156"/>
    </source>
</evidence>
<dbReference type="InterPro" id="IPR036641">
    <property type="entry name" value="HPT_dom_sf"/>
</dbReference>
<dbReference type="Gene3D" id="1.20.120.160">
    <property type="entry name" value="HPT domain"/>
    <property type="match status" value="1"/>
</dbReference>
<keyword evidence="1" id="KW-0597">Phosphoprotein</keyword>
<reference evidence="4" key="1">
    <citation type="submission" date="2022-10" db="EMBL/GenBank/DDBJ databases">
        <title>Algoriphagus sp. a novel bacteria isolate from halophytes salicornia europaea.</title>
        <authorList>
            <person name="Peng Y."/>
            <person name="Jiang L."/>
            <person name="Lee J."/>
        </authorList>
    </citation>
    <scope>NUCLEOTIDE SEQUENCE</scope>
    <source>
        <strain evidence="4">TR-M5</strain>
    </source>
</reference>
<dbReference type="Proteomes" id="UP001163156">
    <property type="component" value="Chromosome"/>
</dbReference>
<evidence type="ECO:0000256" key="1">
    <source>
        <dbReference type="PROSITE-ProRule" id="PRU00110"/>
    </source>
</evidence>
<feature type="coiled-coil region" evidence="2">
    <location>
        <begin position="75"/>
        <end position="109"/>
    </location>
</feature>
<organism evidence="4 5">
    <name type="scientific">Algoriphagus halophytocola</name>
    <dbReference type="NCBI Taxonomy" id="2991499"/>
    <lineage>
        <taxon>Bacteria</taxon>
        <taxon>Pseudomonadati</taxon>
        <taxon>Bacteroidota</taxon>
        <taxon>Cytophagia</taxon>
        <taxon>Cytophagales</taxon>
        <taxon>Cyclobacteriaceae</taxon>
        <taxon>Algoriphagus</taxon>
    </lineage>
</organism>
<dbReference type="EMBL" id="CP110226">
    <property type="protein sequence ID" value="UZD23365.1"/>
    <property type="molecule type" value="Genomic_DNA"/>
</dbReference>